<dbReference type="EMBL" id="SJPV01000014">
    <property type="protein sequence ID" value="TWU31981.1"/>
    <property type="molecule type" value="Genomic_DNA"/>
</dbReference>
<keyword evidence="4" id="KW-1185">Reference proteome</keyword>
<dbReference type="Pfam" id="PF00582">
    <property type="entry name" value="Usp"/>
    <property type="match status" value="1"/>
</dbReference>
<gene>
    <name evidence="3" type="ORF">Poly41_58690</name>
</gene>
<organism evidence="3 4">
    <name type="scientific">Novipirellula artificiosorum</name>
    <dbReference type="NCBI Taxonomy" id="2528016"/>
    <lineage>
        <taxon>Bacteria</taxon>
        <taxon>Pseudomonadati</taxon>
        <taxon>Planctomycetota</taxon>
        <taxon>Planctomycetia</taxon>
        <taxon>Pirellulales</taxon>
        <taxon>Pirellulaceae</taxon>
        <taxon>Novipirellula</taxon>
    </lineage>
</organism>
<evidence type="ECO:0000313" key="3">
    <source>
        <dbReference type="EMBL" id="TWU31981.1"/>
    </source>
</evidence>
<dbReference type="InterPro" id="IPR014729">
    <property type="entry name" value="Rossmann-like_a/b/a_fold"/>
</dbReference>
<dbReference type="OrthoDB" id="152484at2"/>
<protein>
    <submittedName>
        <fullName evidence="3">Universal stress protein family protein</fullName>
    </submittedName>
</protein>
<name>A0A5C6D899_9BACT</name>
<proteinExistence type="inferred from homology"/>
<accession>A0A5C6D899</accession>
<dbReference type="CDD" id="cd00293">
    <property type="entry name" value="USP-like"/>
    <property type="match status" value="1"/>
</dbReference>
<reference evidence="3 4" key="1">
    <citation type="submission" date="2019-02" db="EMBL/GenBank/DDBJ databases">
        <title>Deep-cultivation of Planctomycetes and their phenomic and genomic characterization uncovers novel biology.</title>
        <authorList>
            <person name="Wiegand S."/>
            <person name="Jogler M."/>
            <person name="Boedeker C."/>
            <person name="Pinto D."/>
            <person name="Vollmers J."/>
            <person name="Rivas-Marin E."/>
            <person name="Kohn T."/>
            <person name="Peeters S.H."/>
            <person name="Heuer A."/>
            <person name="Rast P."/>
            <person name="Oberbeckmann S."/>
            <person name="Bunk B."/>
            <person name="Jeske O."/>
            <person name="Meyerdierks A."/>
            <person name="Storesund J.E."/>
            <person name="Kallscheuer N."/>
            <person name="Luecker S."/>
            <person name="Lage O.M."/>
            <person name="Pohl T."/>
            <person name="Merkel B.J."/>
            <person name="Hornburger P."/>
            <person name="Mueller R.-W."/>
            <person name="Bruemmer F."/>
            <person name="Labrenz M."/>
            <person name="Spormann A.M."/>
            <person name="Op Den Camp H."/>
            <person name="Overmann J."/>
            <person name="Amann R."/>
            <person name="Jetten M.S.M."/>
            <person name="Mascher T."/>
            <person name="Medema M.H."/>
            <person name="Devos D.P."/>
            <person name="Kaster A.-K."/>
            <person name="Ovreas L."/>
            <person name="Rohde M."/>
            <person name="Galperin M.Y."/>
            <person name="Jogler C."/>
        </authorList>
    </citation>
    <scope>NUCLEOTIDE SEQUENCE [LARGE SCALE GENOMIC DNA]</scope>
    <source>
        <strain evidence="3 4">Poly41</strain>
    </source>
</reference>
<evidence type="ECO:0000313" key="4">
    <source>
        <dbReference type="Proteomes" id="UP000319143"/>
    </source>
</evidence>
<feature type="domain" description="UspA" evidence="2">
    <location>
        <begin position="2"/>
        <end position="119"/>
    </location>
</feature>
<sequence length="127" mass="13753">MRILIPTAGEEAAYEVAKYTMQVAKRTGADVVVLHILREGETDEVGIQSCLVFSNAARDVGVAVTSRISEGDVVETILRVAENDKADIILMGASRGSLVENWLSADVMGQGDVPVLVIPHCFRRLRT</sequence>
<evidence type="ECO:0000259" key="2">
    <source>
        <dbReference type="Pfam" id="PF00582"/>
    </source>
</evidence>
<dbReference type="PANTHER" id="PTHR46268:SF6">
    <property type="entry name" value="UNIVERSAL STRESS PROTEIN UP12"/>
    <property type="match status" value="1"/>
</dbReference>
<comment type="caution">
    <text evidence="3">The sequence shown here is derived from an EMBL/GenBank/DDBJ whole genome shotgun (WGS) entry which is preliminary data.</text>
</comment>
<dbReference type="PANTHER" id="PTHR46268">
    <property type="entry name" value="STRESS RESPONSE PROTEIN NHAX"/>
    <property type="match status" value="1"/>
</dbReference>
<comment type="similarity">
    <text evidence="1">Belongs to the universal stress protein A family.</text>
</comment>
<dbReference type="Proteomes" id="UP000319143">
    <property type="component" value="Unassembled WGS sequence"/>
</dbReference>
<dbReference type="InterPro" id="IPR006016">
    <property type="entry name" value="UspA"/>
</dbReference>
<dbReference type="AlphaFoldDB" id="A0A5C6D899"/>
<dbReference type="RefSeq" id="WP_146530623.1">
    <property type="nucleotide sequence ID" value="NZ_SJPV01000014.1"/>
</dbReference>
<dbReference type="SUPFAM" id="SSF52402">
    <property type="entry name" value="Adenine nucleotide alpha hydrolases-like"/>
    <property type="match status" value="1"/>
</dbReference>
<evidence type="ECO:0000256" key="1">
    <source>
        <dbReference type="ARBA" id="ARBA00008791"/>
    </source>
</evidence>
<dbReference type="Gene3D" id="3.40.50.620">
    <property type="entry name" value="HUPs"/>
    <property type="match status" value="1"/>
</dbReference>